<proteinExistence type="predicted"/>
<dbReference type="Proteomes" id="UP000674938">
    <property type="component" value="Unassembled WGS sequence"/>
</dbReference>
<evidence type="ECO:0000313" key="1">
    <source>
        <dbReference type="EMBL" id="MBP1040418.1"/>
    </source>
</evidence>
<name>A0A940PCV2_9ENTE</name>
<reference evidence="1" key="1">
    <citation type="submission" date="2020-12" db="EMBL/GenBank/DDBJ databases">
        <title>Vagococcus allomyrinae sp. nov. and Enterococcus lavae sp. nov., isolated from the larvae of Allomyrina dichotoma.</title>
        <authorList>
            <person name="Lee S.D."/>
        </authorList>
    </citation>
    <scope>NUCLEOTIDE SEQUENCE</scope>
    <source>
        <strain evidence="1">BWB3-3</strain>
    </source>
</reference>
<gene>
    <name evidence="1" type="ORF">I6N95_05255</name>
</gene>
<organism evidence="1 2">
    <name type="scientific">Vagococcus allomyrinae</name>
    <dbReference type="NCBI Taxonomy" id="2794353"/>
    <lineage>
        <taxon>Bacteria</taxon>
        <taxon>Bacillati</taxon>
        <taxon>Bacillota</taxon>
        <taxon>Bacilli</taxon>
        <taxon>Lactobacillales</taxon>
        <taxon>Enterococcaceae</taxon>
        <taxon>Vagococcus</taxon>
    </lineage>
</organism>
<protein>
    <submittedName>
        <fullName evidence="1">Uncharacterized protein</fullName>
    </submittedName>
</protein>
<comment type="caution">
    <text evidence="1">The sequence shown here is derived from an EMBL/GenBank/DDBJ whole genome shotgun (WGS) entry which is preliminary data.</text>
</comment>
<dbReference type="EMBL" id="JAEEGA010000002">
    <property type="protein sequence ID" value="MBP1040418.1"/>
    <property type="molecule type" value="Genomic_DNA"/>
</dbReference>
<evidence type="ECO:0000313" key="2">
    <source>
        <dbReference type="Proteomes" id="UP000674938"/>
    </source>
</evidence>
<accession>A0A940PCV2</accession>
<sequence>MKINLGFYIQKINDIVKETEAIGETMNPYFEEIRTAIDNETVGQLSADKLTEIHDNFAKGTTSYQGLLDTIKGLKAPAKVIGIHKKLEKSYTDYVAGCQAMVESINPSEVTVDAAAFDKAEKKQDETTDTIAFCIQRMTSLLMK</sequence>
<dbReference type="RefSeq" id="WP_209525340.1">
    <property type="nucleotide sequence ID" value="NZ_JAEEGA010000002.1"/>
</dbReference>
<dbReference type="AlphaFoldDB" id="A0A940PCV2"/>
<keyword evidence="2" id="KW-1185">Reference proteome</keyword>